<proteinExistence type="inferred from homology"/>
<dbReference type="AlphaFoldDB" id="F0BDP1"/>
<comment type="caution">
    <text evidence="11">The sequence shown here is derived from an EMBL/GenBank/DDBJ whole genome shotgun (WGS) entry which is preliminary data.</text>
</comment>
<evidence type="ECO:0000256" key="8">
    <source>
        <dbReference type="ARBA" id="ARBA00023136"/>
    </source>
</evidence>
<dbReference type="UniPathway" id="UPA00232"/>
<evidence type="ECO:0000256" key="6">
    <source>
        <dbReference type="ARBA" id="ARBA00022692"/>
    </source>
</evidence>
<keyword evidence="8 9" id="KW-0472">Membrane</keyword>
<keyword evidence="7 9" id="KW-1133">Transmembrane helix</keyword>
<feature type="transmembrane region" description="Helical" evidence="9">
    <location>
        <begin position="519"/>
        <end position="540"/>
    </location>
</feature>
<evidence type="ECO:0000256" key="7">
    <source>
        <dbReference type="ARBA" id="ARBA00022989"/>
    </source>
</evidence>
<protein>
    <submittedName>
        <fullName evidence="11">2-octaprenylphenol hydroxylase</fullName>
        <ecNumber evidence="11">1.14.13.-</ecNumber>
    </submittedName>
</protein>
<dbReference type="EMBL" id="AEQV01000070">
    <property type="protein sequence ID" value="EGD09416.1"/>
    <property type="molecule type" value="Genomic_DNA"/>
</dbReference>
<evidence type="ECO:0000313" key="11">
    <source>
        <dbReference type="EMBL" id="EGD09416.1"/>
    </source>
</evidence>
<dbReference type="PANTHER" id="PTHR10566:SF113">
    <property type="entry name" value="PROTEIN ACTIVITY OF BC1 COMPLEX KINASE 7, CHLOROPLASTIC"/>
    <property type="match status" value="1"/>
</dbReference>
<reference evidence="11 12" key="1">
    <citation type="journal article" date="2011" name="BMC Genomics">
        <title>Comparative genomics reveals diversity among xanthomonads infecting tomato and pepper.</title>
        <authorList>
            <person name="Potnis N."/>
            <person name="Krasileva K."/>
            <person name="Chow V."/>
            <person name="Almeida N.F."/>
            <person name="Patil P.B."/>
            <person name="Ryan R.P."/>
            <person name="Sharlach M."/>
            <person name="Behlau F."/>
            <person name="Dow J.M."/>
            <person name="Momol M.T."/>
            <person name="White F.F."/>
            <person name="Preston J.F."/>
            <person name="Vinatzer B.A."/>
            <person name="Koebnik R."/>
            <person name="Setubal J.C."/>
            <person name="Norman D.J."/>
            <person name="Staskawicz B.J."/>
            <person name="Jones J.B."/>
        </authorList>
    </citation>
    <scope>NUCLEOTIDE SEQUENCE [LARGE SCALE GENOMIC DNA]</scope>
    <source>
        <strain evidence="11 12">ATCC 35937</strain>
    </source>
</reference>
<evidence type="ECO:0000259" key="10">
    <source>
        <dbReference type="Pfam" id="PF03109"/>
    </source>
</evidence>
<dbReference type="NCBIfam" id="TIGR01982">
    <property type="entry name" value="UbiB"/>
    <property type="match status" value="1"/>
</dbReference>
<evidence type="ECO:0000256" key="3">
    <source>
        <dbReference type="ARBA" id="ARBA00022475"/>
    </source>
</evidence>
<keyword evidence="3" id="KW-1003">Cell membrane</keyword>
<dbReference type="InterPro" id="IPR004147">
    <property type="entry name" value="ABC1_dom"/>
</dbReference>
<keyword evidence="4" id="KW-0997">Cell inner membrane</keyword>
<dbReference type="InterPro" id="IPR050154">
    <property type="entry name" value="UbiB_kinase"/>
</dbReference>
<evidence type="ECO:0000256" key="1">
    <source>
        <dbReference type="ARBA" id="ARBA00005020"/>
    </source>
</evidence>
<dbReference type="Proteomes" id="UP000003299">
    <property type="component" value="Unassembled WGS sequence"/>
</dbReference>
<dbReference type="InterPro" id="IPR011009">
    <property type="entry name" value="Kinase-like_dom_sf"/>
</dbReference>
<evidence type="ECO:0000256" key="9">
    <source>
        <dbReference type="SAM" id="Phobius"/>
    </source>
</evidence>
<dbReference type="CDD" id="cd05121">
    <property type="entry name" value="ABC1_ADCK3-like"/>
    <property type="match status" value="1"/>
</dbReference>
<dbReference type="EC" id="1.14.13.-" evidence="11"/>
<dbReference type="SUPFAM" id="SSF56112">
    <property type="entry name" value="Protein kinase-like (PK-like)"/>
    <property type="match status" value="1"/>
</dbReference>
<name>F0BDP1_9XANT</name>
<comment type="similarity">
    <text evidence="2">Belongs to the protein kinase superfamily. ADCK protein kinase family.</text>
</comment>
<evidence type="ECO:0000313" key="12">
    <source>
        <dbReference type="Proteomes" id="UP000003299"/>
    </source>
</evidence>
<keyword evidence="6 9" id="KW-0812">Transmembrane</keyword>
<keyword evidence="11" id="KW-0560">Oxidoreductase</keyword>
<comment type="pathway">
    <text evidence="1">Cofactor biosynthesis; ubiquinone biosynthesis [regulation].</text>
</comment>
<dbReference type="Pfam" id="PF03109">
    <property type="entry name" value="ABC1"/>
    <property type="match status" value="1"/>
</dbReference>
<dbReference type="eggNOG" id="COG0661">
    <property type="taxonomic scope" value="Bacteria"/>
</dbReference>
<dbReference type="PANTHER" id="PTHR10566">
    <property type="entry name" value="CHAPERONE-ACTIVITY OF BC1 COMPLEX CABC1 -RELATED"/>
    <property type="match status" value="1"/>
</dbReference>
<feature type="transmembrane region" description="Helical" evidence="9">
    <location>
        <begin position="546"/>
        <end position="570"/>
    </location>
</feature>
<dbReference type="InterPro" id="IPR010232">
    <property type="entry name" value="UbiB"/>
</dbReference>
<organism evidence="11 12">
    <name type="scientific">Xanthomonas vesicatoria ATCC 35937</name>
    <dbReference type="NCBI Taxonomy" id="925775"/>
    <lineage>
        <taxon>Bacteria</taxon>
        <taxon>Pseudomonadati</taxon>
        <taxon>Pseudomonadota</taxon>
        <taxon>Gammaproteobacteria</taxon>
        <taxon>Lysobacterales</taxon>
        <taxon>Lysobacteraceae</taxon>
        <taxon>Xanthomonas</taxon>
    </lineage>
</organism>
<accession>F0BDP1</accession>
<keyword evidence="5" id="KW-0831">Ubiquinone biosynthesis</keyword>
<evidence type="ECO:0000256" key="4">
    <source>
        <dbReference type="ARBA" id="ARBA00022519"/>
    </source>
</evidence>
<dbReference type="GO" id="GO:0016491">
    <property type="term" value="F:oxidoreductase activity"/>
    <property type="evidence" value="ECO:0007669"/>
    <property type="project" value="UniProtKB-KW"/>
</dbReference>
<sequence length="574" mass="63528">MWRAGHPFRRYAGGALMWEALGTVRDLGRLQEIAAVLIRYGFGDVVRRIGLADVLERAGRLLHWGNAEGRLRMSAAMRVRRALEELGPTFVKLGQVLATRVDLLSSEWIEELSELQNAVPALPFEQIRPQLVAALGAEPESIFARLDEQPLAAASLAQTHRAWLADGTPVVLKIRRPGIGDTIDADLRLLARLADIVETRAPDLKRYRPAEVVQQFTVSLRRELDFAAECRNAERIAANFAHDPQVVVPAVYWQWTCESLNVQEFIDGIPGRDLASVDAAGLDRKALARTGAGIVLKMVLQDGCFHADPHPGNIFYLRDGRIAVIDFGMVGRVSEQRRFQVAQLLHGMVSYDADAVIDVLLEWAGTRLDIDEARLQQDIGAFVDEYRGVPLKELRIGAMLGDVTAILRDHGLALPSDLALMIKAFLTLEGMGRQLDPDFDMATEARPYLERVVLQRYAPSAMLRRSRRTVTGAIDLIGDLPRDLKRLIQAARRGKLQLHVETRALREFGEQVDRAANRLTMGIVTAALVIGSSIVMNSVGGSASRWLLALGVGGFIGAGLCGIWILFSIWRSRR</sequence>
<evidence type="ECO:0000256" key="5">
    <source>
        <dbReference type="ARBA" id="ARBA00022688"/>
    </source>
</evidence>
<gene>
    <name evidence="11" type="ORF">XVE_2258</name>
</gene>
<dbReference type="GO" id="GO:0006744">
    <property type="term" value="P:ubiquinone biosynthetic process"/>
    <property type="evidence" value="ECO:0007669"/>
    <property type="project" value="UniProtKB-UniPathway"/>
</dbReference>
<feature type="domain" description="ABC1 atypical kinase-like" evidence="10">
    <location>
        <begin position="115"/>
        <end position="358"/>
    </location>
</feature>
<evidence type="ECO:0000256" key="2">
    <source>
        <dbReference type="ARBA" id="ARBA00009670"/>
    </source>
</evidence>